<sequence>MPREGGNPAGRRPSSRNAKPYDANNVSSHLVITTGDRRSASVPVPVTEIGPAPFTRPFAVRSFVRKMATKVTDFIPQSSWISKWFNTSQSNEDALENTRNIEETELEDDVQQPPSKRSRIRMDVIHPPGTFSIQTRVKTALNTVESSKEQYPIHNEMAEDFATAGPSGIGRLMSSTPAVQADIRTVTSHRSDLNSLTSTNNGIANGMDDNSESSESTSGCSSLIPQINRHEGPSNLLYSSTFTSRKRHLDDKLTFTNHLQSPRSLFLDSNSRDSLSSRRPSFNASIITNAADRASLLSSPFYSGNITFGGANAAGLYKRSRNIFNNSNEIQLKVPRRTNVEVKPSDAVGVDSSGMSQTAKKILEALEHFSSPVSDAKKIPLKNSSNAVSSVNRKRTREEIPNPSARIGLRHLTRELTVPTVPDILKLRRRQKLQDTTLMARKIVSARSDPPPSPQEYRLRTEDTDSEKYRGKLKGKSKINLEQEETVAPVNLPNIPLPITTLPNFNFTLPPPASHSAGKTIANKENSFTFASPIKVTDAGKSLQSVNNFTFSNPLNAEDCANNSTDSRSLTEKEFTVDCAVTSVPNFIWSGSSTAPRLKAKAKNVSMLPQELKSGSVMDVFSKSSKIESNLIGQTNSGLASEMTHTDKTISSDSDITSTHDKESSWECSECMIRNNGTDKQCTACKMPRFNSNDKTLLPSTSTTDTVVETKPIEPDCFGSQFKLSTNQWECTTCCVRNKQSDITCVACTTPKPGSSSAMQQTVKSQNFDLMDKFKPAEGSWECSGCLLRNAANVITCPCCNTSKPTSVKTKPKTTDNVTESSAQKLNTSTEVTATKEILNSEIMNKFKPSKDSWECSGCLVRNNSSVTTCPCCSTPKPNSIGESSKVEQTSSNGFGDKFKKPEGAWTCDSCLLQNDAKHTECVACQASKPGTVKLNESSSSGSTLQFKFGVSSGTTNLTNQPSGFKFGIDKSDNQSKSDTTSPLNGFKFGSGQQNSGMAQFTFGIPKEENKAVSEAAKTTNSVTSSSSTGFVLNVKSYEKSESTNQNQESKQETLFGMPKSDSSTTASEKQNTSIVSSAPSTAPSFSFMGGFLNEKPGFAFPNKNQRVQSSPKKTSFATTVTESSKPAATTDAVPTSTNTTLPSLLTQKNITKNILDAKSEPTFSFGVSSSVSAVTTTSMNATTTCLPTFAQPTFTFSDTKTTSQLTTVPSFSQIPTSSATLSTSVSFGEKTTETTPTNKAINNTPVAPLFPIVSSSTPLFTNESKTTIAFGTDKPSSFTTTGSKPSGFVIPENKGNVPTFSSNTESKSPIFAASETKLPVFNSPTANPLSTFGTPSNSATSTPFGPTNTPTFGNNTTSAFGSATTTSAIFSTTKPVETNPASNNSSLFTFGSASSQQSASGGFNFSANVNPAASPAKPLFTFGSNSSTPQNSNNTFGSDTFGANSAPTNTNFAFNPSTKQEVPAAFGQGAAATPIFGAPQTNPQTPATSSFSSTPSSSAAFNFGSTAPAAATPGGFNFGGISSTSASPGGFNFNSPASTPAVAFDPNSRPSFNFTKGSAPTAFNAPPQSAAAPRKIKKAFRRCVR</sequence>
<keyword evidence="12" id="KW-0238">DNA-binding</keyword>
<dbReference type="FunFam" id="4.10.1060.10:FF:000001">
    <property type="entry name" value="Nuclear pore complex protein Nup153"/>
    <property type="match status" value="2"/>
</dbReference>
<feature type="compositionally biased region" description="Polar residues" evidence="21">
    <location>
        <begin position="1061"/>
        <end position="1076"/>
    </location>
</feature>
<dbReference type="STRING" id="471704.A0A195E9L1"/>
<dbReference type="Pfam" id="PF00641">
    <property type="entry name" value="Zn_ribbon_RanBP"/>
    <property type="match status" value="4"/>
</dbReference>
<feature type="region of interest" description="Disordered" evidence="21">
    <location>
        <begin position="384"/>
        <end position="403"/>
    </location>
</feature>
<evidence type="ECO:0000256" key="12">
    <source>
        <dbReference type="ARBA" id="ARBA00023125"/>
    </source>
</evidence>
<evidence type="ECO:0000256" key="16">
    <source>
        <dbReference type="ARBA" id="ARBA00060842"/>
    </source>
</evidence>
<evidence type="ECO:0000256" key="13">
    <source>
        <dbReference type="ARBA" id="ARBA00023132"/>
    </source>
</evidence>
<feature type="region of interest" description="Disordered" evidence="21">
    <location>
        <begin position="1039"/>
        <end position="1081"/>
    </location>
</feature>
<evidence type="ECO:0000256" key="5">
    <source>
        <dbReference type="ARBA" id="ARBA00022723"/>
    </source>
</evidence>
<keyword evidence="10" id="KW-0653">Protein transport</keyword>
<comment type="cofactor">
    <cofactor evidence="1">
        <name>Zn(2+)</name>
        <dbReference type="ChEBI" id="CHEBI:29105"/>
    </cofactor>
</comment>
<keyword evidence="5" id="KW-0479">Metal-binding</keyword>
<evidence type="ECO:0000256" key="17">
    <source>
        <dbReference type="ARBA" id="ARBA00068609"/>
    </source>
</evidence>
<keyword evidence="11" id="KW-0811">Translocation</keyword>
<proteinExistence type="inferred from homology"/>
<dbReference type="EMBL" id="KQ979440">
    <property type="protein sequence ID" value="KYN21497.1"/>
    <property type="molecule type" value="Genomic_DNA"/>
</dbReference>
<feature type="region of interest" description="Disordered" evidence="21">
    <location>
        <begin position="965"/>
        <end position="993"/>
    </location>
</feature>
<dbReference type="PANTHER" id="PTHR23193:SF23">
    <property type="entry name" value="NUCLEAR PORE COMPLEX PROTEIN NUP153"/>
    <property type="match status" value="1"/>
</dbReference>
<feature type="region of interest" description="Disordered" evidence="21">
    <location>
        <begin position="192"/>
        <end position="226"/>
    </location>
</feature>
<dbReference type="SMART" id="SM00547">
    <property type="entry name" value="ZnF_RBZ"/>
    <property type="match status" value="5"/>
</dbReference>
<evidence type="ECO:0000256" key="9">
    <source>
        <dbReference type="ARBA" id="ARBA00022833"/>
    </source>
</evidence>
<feature type="compositionally biased region" description="Basic and acidic residues" evidence="21">
    <location>
        <begin position="457"/>
        <end position="467"/>
    </location>
</feature>
<evidence type="ECO:0000256" key="15">
    <source>
        <dbReference type="ARBA" id="ARBA00023242"/>
    </source>
</evidence>
<dbReference type="GO" id="GO:0006405">
    <property type="term" value="P:RNA export from nucleus"/>
    <property type="evidence" value="ECO:0007669"/>
    <property type="project" value="TreeGrafter"/>
</dbReference>
<dbReference type="GO" id="GO:0031965">
    <property type="term" value="C:nuclear membrane"/>
    <property type="evidence" value="ECO:0007669"/>
    <property type="project" value="UniProtKB-SubCell"/>
</dbReference>
<feature type="region of interest" description="Disordered" evidence="21">
    <location>
        <begin position="1277"/>
        <end position="1305"/>
    </location>
</feature>
<evidence type="ECO:0000256" key="10">
    <source>
        <dbReference type="ARBA" id="ARBA00022927"/>
    </source>
</evidence>
<dbReference type="InterPro" id="IPR036443">
    <property type="entry name" value="Znf_RanBP2_sf"/>
</dbReference>
<dbReference type="Gene3D" id="4.10.1060.10">
    <property type="entry name" value="Zinc finger, RanBP2-type"/>
    <property type="match status" value="5"/>
</dbReference>
<feature type="domain" description="RanBP2-type" evidence="22">
    <location>
        <begin position="662"/>
        <end position="691"/>
    </location>
</feature>
<evidence type="ECO:0000256" key="20">
    <source>
        <dbReference type="PROSITE-ProRule" id="PRU00322"/>
    </source>
</evidence>
<evidence type="ECO:0000256" key="18">
    <source>
        <dbReference type="ARBA" id="ARBA00078197"/>
    </source>
</evidence>
<dbReference type="GO" id="GO:0008139">
    <property type="term" value="F:nuclear localization sequence binding"/>
    <property type="evidence" value="ECO:0007669"/>
    <property type="project" value="TreeGrafter"/>
</dbReference>
<keyword evidence="4" id="KW-0813">Transport</keyword>
<dbReference type="InterPro" id="IPR026054">
    <property type="entry name" value="Nucleoporin"/>
</dbReference>
<gene>
    <name evidence="23" type="ORF">ALC57_06111</name>
</gene>
<dbReference type="GO" id="GO:0003677">
    <property type="term" value="F:DNA binding"/>
    <property type="evidence" value="ECO:0007669"/>
    <property type="project" value="UniProtKB-KW"/>
</dbReference>
<evidence type="ECO:0000256" key="11">
    <source>
        <dbReference type="ARBA" id="ARBA00023010"/>
    </source>
</evidence>
<evidence type="ECO:0000256" key="7">
    <source>
        <dbReference type="ARBA" id="ARBA00022771"/>
    </source>
</evidence>
<feature type="compositionally biased region" description="Polar residues" evidence="21">
    <location>
        <begin position="1103"/>
        <end position="1128"/>
    </location>
</feature>
<feature type="domain" description="RanBP2-type" evidence="22">
    <location>
        <begin position="777"/>
        <end position="806"/>
    </location>
</feature>
<evidence type="ECO:0000256" key="2">
    <source>
        <dbReference type="ARBA" id="ARBA00004126"/>
    </source>
</evidence>
<evidence type="ECO:0000256" key="8">
    <source>
        <dbReference type="ARBA" id="ARBA00022816"/>
    </source>
</evidence>
<feature type="domain" description="RanBP2-type" evidence="22">
    <location>
        <begin position="902"/>
        <end position="931"/>
    </location>
</feature>
<keyword evidence="7 20" id="KW-0863">Zinc-finger</keyword>
<reference evidence="23 24" key="1">
    <citation type="submission" date="2015-09" db="EMBL/GenBank/DDBJ databases">
        <title>Trachymyrmex cornetzi WGS genome.</title>
        <authorList>
            <person name="Nygaard S."/>
            <person name="Hu H."/>
            <person name="Boomsma J."/>
            <person name="Zhang G."/>
        </authorList>
    </citation>
    <scope>NUCLEOTIDE SEQUENCE [LARGE SCALE GENOMIC DNA]</scope>
    <source>
        <strain evidence="23">Tcor2-1</strain>
        <tissue evidence="23">Whole body</tissue>
    </source>
</reference>
<feature type="region of interest" description="Disordered" evidence="21">
    <location>
        <begin position="638"/>
        <end position="658"/>
    </location>
</feature>
<dbReference type="GO" id="GO:0008270">
    <property type="term" value="F:zinc ion binding"/>
    <property type="evidence" value="ECO:0007669"/>
    <property type="project" value="UniProtKB-KW"/>
</dbReference>
<keyword evidence="13" id="KW-0906">Nuclear pore complex</keyword>
<dbReference type="GO" id="GO:0051028">
    <property type="term" value="P:mRNA transport"/>
    <property type="evidence" value="ECO:0007669"/>
    <property type="project" value="UniProtKB-KW"/>
</dbReference>
<evidence type="ECO:0000313" key="24">
    <source>
        <dbReference type="Proteomes" id="UP000078492"/>
    </source>
</evidence>
<evidence type="ECO:0000256" key="1">
    <source>
        <dbReference type="ARBA" id="ARBA00001947"/>
    </source>
</evidence>
<keyword evidence="8" id="KW-0509">mRNA transport</keyword>
<evidence type="ECO:0000256" key="3">
    <source>
        <dbReference type="ARBA" id="ARBA00004567"/>
    </source>
</evidence>
<dbReference type="SUPFAM" id="SSF90209">
    <property type="entry name" value="Ran binding protein zinc finger-like"/>
    <property type="match status" value="4"/>
</dbReference>
<dbReference type="FunFam" id="4.10.1060.10:FF:000003">
    <property type="entry name" value="E3 SUMO-protein ligase RanBP2"/>
    <property type="match status" value="1"/>
</dbReference>
<keyword evidence="24" id="KW-1185">Reference proteome</keyword>
<feature type="compositionally biased region" description="Low complexity" evidence="21">
    <location>
        <begin position="1425"/>
        <end position="1436"/>
    </location>
</feature>
<feature type="region of interest" description="Disordered" evidence="21">
    <location>
        <begin position="1"/>
        <end position="25"/>
    </location>
</feature>
<evidence type="ECO:0000256" key="14">
    <source>
        <dbReference type="ARBA" id="ARBA00023136"/>
    </source>
</evidence>
<feature type="region of interest" description="Disordered" evidence="21">
    <location>
        <begin position="444"/>
        <end position="467"/>
    </location>
</feature>
<dbReference type="PANTHER" id="PTHR23193">
    <property type="entry name" value="NUCLEAR PORE COMPLEX PROTEIN NUP"/>
    <property type="match status" value="1"/>
</dbReference>
<protein>
    <recommendedName>
        <fullName evidence="17">Nuclear pore complex protein Nup153</fullName>
    </recommendedName>
    <alternativeName>
        <fullName evidence="19">153 kDa nucleoporin</fullName>
    </alternativeName>
    <alternativeName>
        <fullName evidence="18">Nucleoporin Nup153</fullName>
    </alternativeName>
</protein>
<comment type="similarity">
    <text evidence="16">Belongs to the NUP153 family.</text>
</comment>
<feature type="region of interest" description="Disordered" evidence="21">
    <location>
        <begin position="1421"/>
        <end position="1443"/>
    </location>
</feature>
<keyword evidence="15" id="KW-0539">Nucleus</keyword>
<keyword evidence="14" id="KW-0472">Membrane</keyword>
<evidence type="ECO:0000256" key="21">
    <source>
        <dbReference type="SAM" id="MobiDB-lite"/>
    </source>
</evidence>
<keyword evidence="6" id="KW-0677">Repeat</keyword>
<evidence type="ECO:0000256" key="19">
    <source>
        <dbReference type="ARBA" id="ARBA00079437"/>
    </source>
</evidence>
<feature type="compositionally biased region" description="Polar residues" evidence="21">
    <location>
        <begin position="192"/>
        <end position="203"/>
    </location>
</feature>
<feature type="domain" description="RanBP2-type" evidence="22">
    <location>
        <begin position="725"/>
        <end position="754"/>
    </location>
</feature>
<organism evidence="23 24">
    <name type="scientific">Trachymyrmex cornetzi</name>
    <dbReference type="NCBI Taxonomy" id="471704"/>
    <lineage>
        <taxon>Eukaryota</taxon>
        <taxon>Metazoa</taxon>
        <taxon>Ecdysozoa</taxon>
        <taxon>Arthropoda</taxon>
        <taxon>Hexapoda</taxon>
        <taxon>Insecta</taxon>
        <taxon>Pterygota</taxon>
        <taxon>Neoptera</taxon>
        <taxon>Endopterygota</taxon>
        <taxon>Hymenoptera</taxon>
        <taxon>Apocrita</taxon>
        <taxon>Aculeata</taxon>
        <taxon>Formicoidea</taxon>
        <taxon>Formicidae</taxon>
        <taxon>Myrmicinae</taxon>
        <taxon>Trachymyrmex</taxon>
    </lineage>
</organism>
<dbReference type="GO" id="GO:0017056">
    <property type="term" value="F:structural constituent of nuclear pore"/>
    <property type="evidence" value="ECO:0007669"/>
    <property type="project" value="TreeGrafter"/>
</dbReference>
<dbReference type="PROSITE" id="PS01358">
    <property type="entry name" value="ZF_RANBP2_1"/>
    <property type="match status" value="5"/>
</dbReference>
<evidence type="ECO:0000313" key="23">
    <source>
        <dbReference type="EMBL" id="KYN21497.1"/>
    </source>
</evidence>
<dbReference type="PROSITE" id="PS50199">
    <property type="entry name" value="ZF_RANBP2_2"/>
    <property type="match status" value="5"/>
</dbReference>
<feature type="domain" description="RanBP2-type" evidence="22">
    <location>
        <begin position="850"/>
        <end position="879"/>
    </location>
</feature>
<evidence type="ECO:0000256" key="6">
    <source>
        <dbReference type="ARBA" id="ARBA00022737"/>
    </source>
</evidence>
<feature type="region of interest" description="Disordered" evidence="21">
    <location>
        <begin position="1554"/>
        <end position="1577"/>
    </location>
</feature>
<name>A0A195E9L1_9HYME</name>
<keyword evidence="9" id="KW-0862">Zinc</keyword>
<dbReference type="Proteomes" id="UP000078492">
    <property type="component" value="Unassembled WGS sequence"/>
</dbReference>
<feature type="region of interest" description="Disordered" evidence="21">
    <location>
        <begin position="1099"/>
        <end position="1141"/>
    </location>
</feature>
<comment type="subcellular location">
    <subcellularLocation>
        <location evidence="2">Nucleus membrane</location>
    </subcellularLocation>
    <subcellularLocation>
        <location evidence="3">Nucleus</location>
        <location evidence="3">Nuclear pore complex</location>
    </subcellularLocation>
</comment>
<feature type="compositionally biased region" description="Low complexity" evidence="21">
    <location>
        <begin position="213"/>
        <end position="222"/>
    </location>
</feature>
<accession>A0A195E9L1</accession>
<evidence type="ECO:0000259" key="22">
    <source>
        <dbReference type="PROSITE" id="PS50199"/>
    </source>
</evidence>
<dbReference type="GO" id="GO:0006606">
    <property type="term" value="P:protein import into nucleus"/>
    <property type="evidence" value="ECO:0007669"/>
    <property type="project" value="TreeGrafter"/>
</dbReference>
<evidence type="ECO:0000256" key="4">
    <source>
        <dbReference type="ARBA" id="ARBA00022448"/>
    </source>
</evidence>
<dbReference type="GO" id="GO:0005643">
    <property type="term" value="C:nuclear pore"/>
    <property type="evidence" value="ECO:0007669"/>
    <property type="project" value="UniProtKB-SubCell"/>
</dbReference>
<dbReference type="InterPro" id="IPR001876">
    <property type="entry name" value="Znf_RanBP2"/>
</dbReference>